<organism evidence="1">
    <name type="scientific">marine sediment metagenome</name>
    <dbReference type="NCBI Taxonomy" id="412755"/>
    <lineage>
        <taxon>unclassified sequences</taxon>
        <taxon>metagenomes</taxon>
        <taxon>ecological metagenomes</taxon>
    </lineage>
</organism>
<sequence>IVQQCVDMGVQHVWMHCLMGTKPGLAASMTSVSEEAVRLCKENGIEVIAGTCPNQFLKPDFGHKIMRGMFRTFGFLRVN</sequence>
<accession>X1GNP4</accession>
<gene>
    <name evidence="1" type="ORF">S03H2_10333</name>
</gene>
<protein>
    <recommendedName>
        <fullName evidence="2">Amidohydrolase-related domain-containing protein</fullName>
    </recommendedName>
</protein>
<dbReference type="AlphaFoldDB" id="X1GNP4"/>
<dbReference type="EMBL" id="BARU01005320">
    <property type="protein sequence ID" value="GAH34633.1"/>
    <property type="molecule type" value="Genomic_DNA"/>
</dbReference>
<name>X1GNP4_9ZZZZ</name>
<feature type="non-terminal residue" evidence="1">
    <location>
        <position position="1"/>
    </location>
</feature>
<proteinExistence type="predicted"/>
<dbReference type="Gene3D" id="3.40.50.720">
    <property type="entry name" value="NAD(P)-binding Rossmann-like Domain"/>
    <property type="match status" value="1"/>
</dbReference>
<evidence type="ECO:0000313" key="1">
    <source>
        <dbReference type="EMBL" id="GAH34633.1"/>
    </source>
</evidence>
<comment type="caution">
    <text evidence="1">The sequence shown here is derived from an EMBL/GenBank/DDBJ whole genome shotgun (WGS) entry which is preliminary data.</text>
</comment>
<evidence type="ECO:0008006" key="2">
    <source>
        <dbReference type="Google" id="ProtNLM"/>
    </source>
</evidence>
<reference evidence="1" key="1">
    <citation type="journal article" date="2014" name="Front. Microbiol.">
        <title>High frequency of phylogenetically diverse reductive dehalogenase-homologous genes in deep subseafloor sedimentary metagenomes.</title>
        <authorList>
            <person name="Kawai M."/>
            <person name="Futagami T."/>
            <person name="Toyoda A."/>
            <person name="Takaki Y."/>
            <person name="Nishi S."/>
            <person name="Hori S."/>
            <person name="Arai W."/>
            <person name="Tsubouchi T."/>
            <person name="Morono Y."/>
            <person name="Uchiyama I."/>
            <person name="Ito T."/>
            <person name="Fujiyama A."/>
            <person name="Inagaki F."/>
            <person name="Takami H."/>
        </authorList>
    </citation>
    <scope>NUCLEOTIDE SEQUENCE</scope>
    <source>
        <strain evidence="1">Expedition CK06-06</strain>
    </source>
</reference>